<evidence type="ECO:0000313" key="1">
    <source>
        <dbReference type="EMBL" id="JAE39028.1"/>
    </source>
</evidence>
<name>A0A0A9I1J9_ARUDO</name>
<dbReference type="AlphaFoldDB" id="A0A0A9I1J9"/>
<sequence length="20" mass="2120">MENTGLTQCKPLLVSFGPIA</sequence>
<dbReference type="EMBL" id="GBRH01158868">
    <property type="protein sequence ID" value="JAE39028.1"/>
    <property type="molecule type" value="Transcribed_RNA"/>
</dbReference>
<organism evidence="1">
    <name type="scientific">Arundo donax</name>
    <name type="common">Giant reed</name>
    <name type="synonym">Donax arundinaceus</name>
    <dbReference type="NCBI Taxonomy" id="35708"/>
    <lineage>
        <taxon>Eukaryota</taxon>
        <taxon>Viridiplantae</taxon>
        <taxon>Streptophyta</taxon>
        <taxon>Embryophyta</taxon>
        <taxon>Tracheophyta</taxon>
        <taxon>Spermatophyta</taxon>
        <taxon>Magnoliopsida</taxon>
        <taxon>Liliopsida</taxon>
        <taxon>Poales</taxon>
        <taxon>Poaceae</taxon>
        <taxon>PACMAD clade</taxon>
        <taxon>Arundinoideae</taxon>
        <taxon>Arundineae</taxon>
        <taxon>Arundo</taxon>
    </lineage>
</organism>
<reference evidence="1" key="1">
    <citation type="submission" date="2014-09" db="EMBL/GenBank/DDBJ databases">
        <authorList>
            <person name="Magalhaes I.L.F."/>
            <person name="Oliveira U."/>
            <person name="Santos F.R."/>
            <person name="Vidigal T.H.D.A."/>
            <person name="Brescovit A.D."/>
            <person name="Santos A.J."/>
        </authorList>
    </citation>
    <scope>NUCLEOTIDE SEQUENCE</scope>
    <source>
        <tissue evidence="1">Shoot tissue taken approximately 20 cm above the soil surface</tissue>
    </source>
</reference>
<accession>A0A0A9I1J9</accession>
<reference evidence="1" key="2">
    <citation type="journal article" date="2015" name="Data Brief">
        <title>Shoot transcriptome of the giant reed, Arundo donax.</title>
        <authorList>
            <person name="Barrero R.A."/>
            <person name="Guerrero F.D."/>
            <person name="Moolhuijzen P."/>
            <person name="Goolsby J.A."/>
            <person name="Tidwell J."/>
            <person name="Bellgard S.E."/>
            <person name="Bellgard M.I."/>
        </authorList>
    </citation>
    <scope>NUCLEOTIDE SEQUENCE</scope>
    <source>
        <tissue evidence="1">Shoot tissue taken approximately 20 cm above the soil surface</tissue>
    </source>
</reference>
<proteinExistence type="predicted"/>
<protein>
    <submittedName>
        <fullName evidence="1">Uncharacterized protein</fullName>
    </submittedName>
</protein>